<evidence type="ECO:0000256" key="5">
    <source>
        <dbReference type="ARBA" id="ARBA00048957"/>
    </source>
</evidence>
<keyword evidence="4" id="KW-0949">S-adenosyl-L-methionine</keyword>
<proteinExistence type="inferred from homology"/>
<dbReference type="GO" id="GO:0001734">
    <property type="term" value="F:mRNA m(6)A methyltransferase activity"/>
    <property type="evidence" value="ECO:0007669"/>
    <property type="project" value="UniProtKB-EC"/>
</dbReference>
<evidence type="ECO:0000313" key="7">
    <source>
        <dbReference type="EMBL" id="SSD58449.1"/>
    </source>
</evidence>
<dbReference type="AlphaFoldDB" id="A0A376B1F3"/>
<protein>
    <recommendedName>
        <fullName evidence="1">mRNA m(6)A methyltransferase</fullName>
        <ecNumber evidence="1">2.1.1.348</ecNumber>
    </recommendedName>
</protein>
<evidence type="ECO:0000256" key="4">
    <source>
        <dbReference type="ARBA" id="ARBA00022691"/>
    </source>
</evidence>
<keyword evidence="3 7" id="KW-0808">Transferase</keyword>
<accession>A0A376B1F3</accession>
<dbReference type="PROSITE" id="PS51143">
    <property type="entry name" value="MT_A70"/>
    <property type="match status" value="1"/>
</dbReference>
<dbReference type="VEuPathDB" id="FungiDB:SCODWIG_00210"/>
<dbReference type="EC" id="2.1.1.348" evidence="1"/>
<dbReference type="GO" id="GO:0036396">
    <property type="term" value="C:RNA N6-methyladenosine methyltransferase complex"/>
    <property type="evidence" value="ECO:0007669"/>
    <property type="project" value="TreeGrafter"/>
</dbReference>
<dbReference type="SUPFAM" id="SSF53335">
    <property type="entry name" value="S-adenosyl-L-methionine-dependent methyltransferases"/>
    <property type="match status" value="1"/>
</dbReference>
<comment type="similarity">
    <text evidence="6">Belongs to the MT-A70-like family.</text>
</comment>
<evidence type="ECO:0000256" key="1">
    <source>
        <dbReference type="ARBA" id="ARBA00012160"/>
    </source>
</evidence>
<name>A0A376B1F3_9ASCO</name>
<keyword evidence="8" id="KW-1185">Reference proteome</keyword>
<dbReference type="GO" id="GO:0032259">
    <property type="term" value="P:methylation"/>
    <property type="evidence" value="ECO:0007669"/>
    <property type="project" value="UniProtKB-KW"/>
</dbReference>
<evidence type="ECO:0000256" key="6">
    <source>
        <dbReference type="PROSITE-ProRule" id="PRU00489"/>
    </source>
</evidence>
<sequence length="550" mass="63403">MMLPNLVSYLIENETILLSDPINGELRDIYILYKEICNSNNMICSYADFVSMIDKIQNLAKESLYLSKTWESQVSCTNKDDNYNNNCNTEQNGYNKISGIDLINLKILYNKLTRGNYYEYEKGKQSKNNKITADTNPTSLLDTLEKLVSDDSELYTTSPNAQMYCKMYELLYNNKPFSYKLAKERILHTETPQAYNPICSDREHITRLTSMVTIIDNQVYDVNWGGSSDSMLYELRKCCSTHIHYIPNYKPQTDVNIGDCSYLDTCHKLNSCRYVHYIQLYPKDMHGISGDVNVASSPLLLYTHGQNCYGSDNGDNNNSNNNNNSGIKPLLPKQWIKCDIRKFDFNILGKFSVVIADPAWNIHMNLPYGTCNDNELLNLPLDTLQDEGVIFLWVTGRAIELGKEILGKWGYKVMNEISWIKINQLERTIVTGRTGHWLNHSKEHLLVGLKGNPMWLNRQNDLDIIVSHTRETSRKPDELYGMVERLVGLHTRKLEIFGRDHNTRPGWFTIGNQLNGTCIFEMDVKLKYEKWQRESTTTVGNSNSTRSFCR</sequence>
<dbReference type="InterPro" id="IPR007757">
    <property type="entry name" value="MT-A70-like"/>
</dbReference>
<dbReference type="InterPro" id="IPR029063">
    <property type="entry name" value="SAM-dependent_MTases_sf"/>
</dbReference>
<dbReference type="PANTHER" id="PTHR12829:SF7">
    <property type="entry name" value="N6-ADENOSINE-METHYLTRANSFERASE CATALYTIC SUBUNIT"/>
    <property type="match status" value="1"/>
</dbReference>
<evidence type="ECO:0000256" key="2">
    <source>
        <dbReference type="ARBA" id="ARBA00022603"/>
    </source>
</evidence>
<reference evidence="8" key="1">
    <citation type="submission" date="2018-06" db="EMBL/GenBank/DDBJ databases">
        <authorList>
            <person name="Guldener U."/>
        </authorList>
    </citation>
    <scope>NUCLEOTIDE SEQUENCE [LARGE SCALE GENOMIC DNA]</scope>
    <source>
        <strain evidence="8">UTAD17</strain>
    </source>
</reference>
<keyword evidence="2 7" id="KW-0489">Methyltransferase</keyword>
<evidence type="ECO:0000313" key="8">
    <source>
        <dbReference type="Proteomes" id="UP000262825"/>
    </source>
</evidence>
<dbReference type="GO" id="GO:0005634">
    <property type="term" value="C:nucleus"/>
    <property type="evidence" value="ECO:0007669"/>
    <property type="project" value="TreeGrafter"/>
</dbReference>
<evidence type="ECO:0000256" key="3">
    <source>
        <dbReference type="ARBA" id="ARBA00022679"/>
    </source>
</evidence>
<comment type="catalytic activity">
    <reaction evidence="5">
        <text>an adenosine in mRNA + S-adenosyl-L-methionine = an N(6)-methyladenosine in mRNA + S-adenosyl-L-homocysteine + H(+)</text>
        <dbReference type="Rhea" id="RHEA:55584"/>
        <dbReference type="Rhea" id="RHEA-COMP:12414"/>
        <dbReference type="Rhea" id="RHEA-COMP:12417"/>
        <dbReference type="ChEBI" id="CHEBI:15378"/>
        <dbReference type="ChEBI" id="CHEBI:57856"/>
        <dbReference type="ChEBI" id="CHEBI:59789"/>
        <dbReference type="ChEBI" id="CHEBI:74411"/>
        <dbReference type="ChEBI" id="CHEBI:74449"/>
        <dbReference type="EC" id="2.1.1.348"/>
    </reaction>
</comment>
<dbReference type="EMBL" id="UFAJ01000014">
    <property type="protein sequence ID" value="SSD58449.1"/>
    <property type="molecule type" value="Genomic_DNA"/>
</dbReference>
<dbReference type="Pfam" id="PF05063">
    <property type="entry name" value="MT-A70"/>
    <property type="match status" value="1"/>
</dbReference>
<gene>
    <name evidence="7" type="ORF">SCODWIG_00210</name>
</gene>
<organism evidence="7 8">
    <name type="scientific">Saccharomycodes ludwigii</name>
    <dbReference type="NCBI Taxonomy" id="36035"/>
    <lineage>
        <taxon>Eukaryota</taxon>
        <taxon>Fungi</taxon>
        <taxon>Dikarya</taxon>
        <taxon>Ascomycota</taxon>
        <taxon>Saccharomycotina</taxon>
        <taxon>Saccharomycetes</taxon>
        <taxon>Saccharomycodales</taxon>
        <taxon>Saccharomycodaceae</taxon>
        <taxon>Saccharomycodes</taxon>
    </lineage>
</organism>
<dbReference type="Proteomes" id="UP000262825">
    <property type="component" value="Unassembled WGS sequence"/>
</dbReference>
<dbReference type="PANTHER" id="PTHR12829">
    <property type="entry name" value="N6-ADENOSINE-METHYLTRANSFERASE"/>
    <property type="match status" value="1"/>
</dbReference>